<dbReference type="AlphaFoldDB" id="A0AAD7WIH8"/>
<keyword evidence="3" id="KW-1185">Reference proteome</keyword>
<proteinExistence type="predicted"/>
<gene>
    <name evidence="2" type="ORF">AAFF_G00441080</name>
</gene>
<protein>
    <submittedName>
        <fullName evidence="2">Uncharacterized protein</fullName>
    </submittedName>
</protein>
<evidence type="ECO:0000313" key="3">
    <source>
        <dbReference type="Proteomes" id="UP001221898"/>
    </source>
</evidence>
<organism evidence="2 3">
    <name type="scientific">Aldrovandia affinis</name>
    <dbReference type="NCBI Taxonomy" id="143900"/>
    <lineage>
        <taxon>Eukaryota</taxon>
        <taxon>Metazoa</taxon>
        <taxon>Chordata</taxon>
        <taxon>Craniata</taxon>
        <taxon>Vertebrata</taxon>
        <taxon>Euteleostomi</taxon>
        <taxon>Actinopterygii</taxon>
        <taxon>Neopterygii</taxon>
        <taxon>Teleostei</taxon>
        <taxon>Notacanthiformes</taxon>
        <taxon>Halosauridae</taxon>
        <taxon>Aldrovandia</taxon>
    </lineage>
</organism>
<feature type="region of interest" description="Disordered" evidence="1">
    <location>
        <begin position="107"/>
        <end position="130"/>
    </location>
</feature>
<evidence type="ECO:0000313" key="2">
    <source>
        <dbReference type="EMBL" id="KAJ8397274.1"/>
    </source>
</evidence>
<accession>A0AAD7WIH8</accession>
<feature type="compositionally biased region" description="Polar residues" evidence="1">
    <location>
        <begin position="60"/>
        <end position="70"/>
    </location>
</feature>
<comment type="caution">
    <text evidence="2">The sequence shown here is derived from an EMBL/GenBank/DDBJ whole genome shotgun (WGS) entry which is preliminary data.</text>
</comment>
<sequence>MKDTVLQRYSVAHSSSVRDRAEYTPYAAADLEDAGEAEGDHAPLAPPSEELASPALSSETGSPVQPSPLQATAYAPDHLPVPSDFELRESGVASAGLGVWARRRVERGERLGPCEGKRGPGRGSRCTTGR</sequence>
<dbReference type="Gene3D" id="2.170.270.10">
    <property type="entry name" value="SET domain"/>
    <property type="match status" value="1"/>
</dbReference>
<feature type="region of interest" description="Disordered" evidence="1">
    <location>
        <begin position="1"/>
        <end position="84"/>
    </location>
</feature>
<name>A0AAD7WIH8_9TELE</name>
<evidence type="ECO:0000256" key="1">
    <source>
        <dbReference type="SAM" id="MobiDB-lite"/>
    </source>
</evidence>
<feature type="compositionally biased region" description="Low complexity" evidence="1">
    <location>
        <begin position="47"/>
        <end position="59"/>
    </location>
</feature>
<dbReference type="InterPro" id="IPR046341">
    <property type="entry name" value="SET_dom_sf"/>
</dbReference>
<dbReference type="EMBL" id="JAINUG010000099">
    <property type="protein sequence ID" value="KAJ8397274.1"/>
    <property type="molecule type" value="Genomic_DNA"/>
</dbReference>
<reference evidence="2" key="1">
    <citation type="journal article" date="2023" name="Science">
        <title>Genome structures resolve the early diversification of teleost fishes.</title>
        <authorList>
            <person name="Parey E."/>
            <person name="Louis A."/>
            <person name="Montfort J."/>
            <person name="Bouchez O."/>
            <person name="Roques C."/>
            <person name="Iampietro C."/>
            <person name="Lluch J."/>
            <person name="Castinel A."/>
            <person name="Donnadieu C."/>
            <person name="Desvignes T."/>
            <person name="Floi Bucao C."/>
            <person name="Jouanno E."/>
            <person name="Wen M."/>
            <person name="Mejri S."/>
            <person name="Dirks R."/>
            <person name="Jansen H."/>
            <person name="Henkel C."/>
            <person name="Chen W.J."/>
            <person name="Zahm M."/>
            <person name="Cabau C."/>
            <person name="Klopp C."/>
            <person name="Thompson A.W."/>
            <person name="Robinson-Rechavi M."/>
            <person name="Braasch I."/>
            <person name="Lecointre G."/>
            <person name="Bobe J."/>
            <person name="Postlethwait J.H."/>
            <person name="Berthelot C."/>
            <person name="Roest Crollius H."/>
            <person name="Guiguen Y."/>
        </authorList>
    </citation>
    <scope>NUCLEOTIDE SEQUENCE</scope>
    <source>
        <strain evidence="2">NC1722</strain>
    </source>
</reference>
<dbReference type="Proteomes" id="UP001221898">
    <property type="component" value="Unassembled WGS sequence"/>
</dbReference>
<feature type="compositionally biased region" description="Basic and acidic residues" evidence="1">
    <location>
        <begin position="107"/>
        <end position="118"/>
    </location>
</feature>